<feature type="chain" id="PRO_5045736230" evidence="2">
    <location>
        <begin position="25"/>
        <end position="155"/>
    </location>
</feature>
<dbReference type="PROSITE" id="PS50222">
    <property type="entry name" value="EF_HAND_2"/>
    <property type="match status" value="2"/>
</dbReference>
<feature type="domain" description="EF-hand" evidence="3">
    <location>
        <begin position="50"/>
        <end position="85"/>
    </location>
</feature>
<proteinExistence type="predicted"/>
<evidence type="ECO:0000259" key="3">
    <source>
        <dbReference type="PROSITE" id="PS50222"/>
    </source>
</evidence>
<keyword evidence="5" id="KW-1185">Reference proteome</keyword>
<dbReference type="PANTHER" id="PTHR10827">
    <property type="entry name" value="RETICULOCALBIN"/>
    <property type="match status" value="1"/>
</dbReference>
<evidence type="ECO:0000313" key="5">
    <source>
        <dbReference type="Proteomes" id="UP000630805"/>
    </source>
</evidence>
<evidence type="ECO:0000256" key="2">
    <source>
        <dbReference type="SAM" id="SignalP"/>
    </source>
</evidence>
<keyword evidence="2" id="KW-0732">Signal</keyword>
<feature type="region of interest" description="Disordered" evidence="1">
    <location>
        <begin position="81"/>
        <end position="155"/>
    </location>
</feature>
<dbReference type="Gene3D" id="1.10.238.10">
    <property type="entry name" value="EF-hand"/>
    <property type="match status" value="2"/>
</dbReference>
<name>A0ABX2PN47_9RHOB</name>
<dbReference type="InterPro" id="IPR011992">
    <property type="entry name" value="EF-hand-dom_pair"/>
</dbReference>
<reference evidence="4 5" key="1">
    <citation type="submission" date="2020-06" db="EMBL/GenBank/DDBJ databases">
        <authorList>
            <person name="Cao W.R."/>
        </authorList>
    </citation>
    <scope>NUCLEOTIDE SEQUENCE [LARGE SCALE GENOMIC DNA]</scope>
    <source>
        <strain evidence="4 5">B1Z28</strain>
    </source>
</reference>
<feature type="compositionally biased region" description="Basic residues" evidence="1">
    <location>
        <begin position="139"/>
        <end position="148"/>
    </location>
</feature>
<protein>
    <submittedName>
        <fullName evidence="4">EF-hand domain-containing protein</fullName>
    </submittedName>
</protein>
<dbReference type="InterPro" id="IPR018247">
    <property type="entry name" value="EF_Hand_1_Ca_BS"/>
</dbReference>
<dbReference type="PANTHER" id="PTHR10827:SF85">
    <property type="entry name" value="CALCIUM-BINDING PROTEIN"/>
    <property type="match status" value="1"/>
</dbReference>
<comment type="caution">
    <text evidence="4">The sequence shown here is derived from an EMBL/GenBank/DDBJ whole genome shotgun (WGS) entry which is preliminary data.</text>
</comment>
<feature type="domain" description="EF-hand" evidence="3">
    <location>
        <begin position="108"/>
        <end position="143"/>
    </location>
</feature>
<gene>
    <name evidence="4" type="ORF">HW561_02590</name>
</gene>
<evidence type="ECO:0000313" key="4">
    <source>
        <dbReference type="EMBL" id="NVO54677.1"/>
    </source>
</evidence>
<evidence type="ECO:0000256" key="1">
    <source>
        <dbReference type="SAM" id="MobiDB-lite"/>
    </source>
</evidence>
<dbReference type="RefSeq" id="WP_176861654.1">
    <property type="nucleotide sequence ID" value="NZ_JABXWT010000001.1"/>
</dbReference>
<dbReference type="SUPFAM" id="SSF47473">
    <property type="entry name" value="EF-hand"/>
    <property type="match status" value="1"/>
</dbReference>
<sequence length="155" mass="16971">MNYSKFIPAIVLSAVAITGTSVLAAGPKDREPVSFQELDANNDGQVTKEEMEAHRGQRFTKADANGDGQLSVEEMQAAAQKRANDRVTSMFKDHDANSDGFLSADELPKPRRADKMFDRIDADNSGGISEQEFADAKDKKGRHNKKHDKSGSDDN</sequence>
<dbReference type="EMBL" id="JABXWT010000001">
    <property type="protein sequence ID" value="NVO54677.1"/>
    <property type="molecule type" value="Genomic_DNA"/>
</dbReference>
<dbReference type="Pfam" id="PF13202">
    <property type="entry name" value="EF-hand_5"/>
    <property type="match status" value="4"/>
</dbReference>
<accession>A0ABX2PN47</accession>
<dbReference type="CDD" id="cd00051">
    <property type="entry name" value="EFh"/>
    <property type="match status" value="1"/>
</dbReference>
<dbReference type="Proteomes" id="UP000630805">
    <property type="component" value="Unassembled WGS sequence"/>
</dbReference>
<dbReference type="PROSITE" id="PS00018">
    <property type="entry name" value="EF_HAND_1"/>
    <property type="match status" value="1"/>
</dbReference>
<feature type="signal peptide" evidence="2">
    <location>
        <begin position="1"/>
        <end position="24"/>
    </location>
</feature>
<organism evidence="4 5">
    <name type="scientific">Ruegeria haliotis</name>
    <dbReference type="NCBI Taxonomy" id="2747601"/>
    <lineage>
        <taxon>Bacteria</taxon>
        <taxon>Pseudomonadati</taxon>
        <taxon>Pseudomonadota</taxon>
        <taxon>Alphaproteobacteria</taxon>
        <taxon>Rhodobacterales</taxon>
        <taxon>Roseobacteraceae</taxon>
        <taxon>Ruegeria</taxon>
    </lineage>
</organism>
<dbReference type="SMART" id="SM00054">
    <property type="entry name" value="EFh"/>
    <property type="match status" value="3"/>
</dbReference>
<feature type="compositionally biased region" description="Basic and acidic residues" evidence="1">
    <location>
        <begin position="106"/>
        <end position="122"/>
    </location>
</feature>
<dbReference type="InterPro" id="IPR002048">
    <property type="entry name" value="EF_hand_dom"/>
</dbReference>